<reference evidence="4 5" key="1">
    <citation type="submission" date="2017-05" db="EMBL/GenBank/DDBJ databases">
        <title>Complete and WGS of Bordetella genogroups.</title>
        <authorList>
            <person name="Spilker T."/>
            <person name="LiPuma J."/>
        </authorList>
    </citation>
    <scope>NUCLEOTIDE SEQUENCE [LARGE SCALE GENOMIC DNA]</scope>
    <source>
        <strain evidence="4 5">AU17610</strain>
    </source>
</reference>
<evidence type="ECO:0000256" key="2">
    <source>
        <dbReference type="HAMAP-Rule" id="MF_00460"/>
    </source>
</evidence>
<name>A0A261SCQ6_9BORD</name>
<dbReference type="NCBIfam" id="NF002490">
    <property type="entry name" value="PRK01777.1"/>
    <property type="match status" value="1"/>
</dbReference>
<dbReference type="PANTHER" id="PTHR37483:SF1">
    <property type="entry name" value="UPF0125 PROTEIN RATB"/>
    <property type="match status" value="1"/>
</dbReference>
<accession>A0A261SCQ6</accession>
<comment type="similarity">
    <text evidence="1 2">Belongs to the UPF0125 (RnfH) family.</text>
</comment>
<dbReference type="InterPro" id="IPR037021">
    <property type="entry name" value="RnfH_sf"/>
</dbReference>
<organism evidence="4 5">
    <name type="scientific">Bordetella genomosp. 1</name>
    <dbReference type="NCBI Taxonomy" id="1395607"/>
    <lineage>
        <taxon>Bacteria</taxon>
        <taxon>Pseudomonadati</taxon>
        <taxon>Pseudomonadota</taxon>
        <taxon>Betaproteobacteria</taxon>
        <taxon>Burkholderiales</taxon>
        <taxon>Alcaligenaceae</taxon>
        <taxon>Bordetella</taxon>
    </lineage>
</organism>
<comment type="caution">
    <text evidence="4">The sequence shown here is derived from an EMBL/GenBank/DDBJ whole genome shotgun (WGS) entry which is preliminary data.</text>
</comment>
<dbReference type="SUPFAM" id="SSF54285">
    <property type="entry name" value="MoaD/ThiS"/>
    <property type="match status" value="1"/>
</dbReference>
<evidence type="ECO:0000313" key="5">
    <source>
        <dbReference type="Proteomes" id="UP000217005"/>
    </source>
</evidence>
<protein>
    <recommendedName>
        <fullName evidence="2">UPF0125 protein CEG14_08765</fullName>
    </recommendedName>
</protein>
<dbReference type="EMBL" id="NEVL01000003">
    <property type="protein sequence ID" value="OZI35188.1"/>
    <property type="molecule type" value="Genomic_DNA"/>
</dbReference>
<dbReference type="AlphaFoldDB" id="A0A261SCQ6"/>
<dbReference type="Gene3D" id="3.10.20.280">
    <property type="entry name" value="RnfH-like"/>
    <property type="match status" value="1"/>
</dbReference>
<proteinExistence type="inferred from homology"/>
<dbReference type="OrthoDB" id="9796575at2"/>
<evidence type="ECO:0000256" key="3">
    <source>
        <dbReference type="SAM" id="MobiDB-lite"/>
    </source>
</evidence>
<feature type="compositionally biased region" description="Basic residues" evidence="3">
    <location>
        <begin position="89"/>
        <end position="99"/>
    </location>
</feature>
<dbReference type="InterPro" id="IPR005346">
    <property type="entry name" value="RnfH"/>
</dbReference>
<dbReference type="HAMAP" id="MF_00460">
    <property type="entry name" value="UPF0125_RnfH"/>
    <property type="match status" value="1"/>
</dbReference>
<dbReference type="Proteomes" id="UP000217005">
    <property type="component" value="Unassembled WGS sequence"/>
</dbReference>
<sequence length="114" mass="11934">MASDAGPLRVTVCHAQPDAIWSRELVLAAGATVGEAIAASGFAAAFPDTDPYAHGVGVLGQLRDAGAVLADGDRVEIYRPLSFDPMESRRRRDAHRRARATAAAGGRERPAGLL</sequence>
<evidence type="ECO:0000256" key="1">
    <source>
        <dbReference type="ARBA" id="ARBA00010645"/>
    </source>
</evidence>
<feature type="region of interest" description="Disordered" evidence="3">
    <location>
        <begin position="86"/>
        <end position="114"/>
    </location>
</feature>
<dbReference type="InterPro" id="IPR016155">
    <property type="entry name" value="Mopterin_synth/thiamin_S_b"/>
</dbReference>
<gene>
    <name evidence="4" type="ORF">CEG14_08765</name>
</gene>
<dbReference type="RefSeq" id="WP_094825998.1">
    <property type="nucleotide sequence ID" value="NZ_NEVL01000003.1"/>
</dbReference>
<dbReference type="PANTHER" id="PTHR37483">
    <property type="entry name" value="UPF0125 PROTEIN RATB"/>
    <property type="match status" value="1"/>
</dbReference>
<evidence type="ECO:0000313" key="4">
    <source>
        <dbReference type="EMBL" id="OZI35188.1"/>
    </source>
</evidence>
<dbReference type="Pfam" id="PF03658">
    <property type="entry name" value="Ub-RnfH"/>
    <property type="match status" value="1"/>
</dbReference>